<proteinExistence type="predicted"/>
<feature type="region of interest" description="Disordered" evidence="1">
    <location>
        <begin position="240"/>
        <end position="293"/>
    </location>
</feature>
<protein>
    <submittedName>
        <fullName evidence="2">Uncharacterized protein</fullName>
    </submittedName>
</protein>
<dbReference type="Proteomes" id="UP000263993">
    <property type="component" value="Unassembled WGS sequence"/>
</dbReference>
<evidence type="ECO:0000313" key="3">
    <source>
        <dbReference type="Proteomes" id="UP000263993"/>
    </source>
</evidence>
<feature type="compositionally biased region" description="Low complexity" evidence="1">
    <location>
        <begin position="248"/>
        <end position="263"/>
    </location>
</feature>
<reference evidence="3" key="1">
    <citation type="submission" date="2018-08" db="EMBL/GenBank/DDBJ databases">
        <authorList>
            <person name="Kim S.-J."/>
            <person name="Jung G.-Y."/>
        </authorList>
    </citation>
    <scope>NUCLEOTIDE SEQUENCE [LARGE SCALE GENOMIC DNA]</scope>
    <source>
        <strain evidence="3">GY_H</strain>
    </source>
</reference>
<name>A0A371BD56_9BRAD</name>
<organism evidence="2 3">
    <name type="scientific">Undibacter mobilis</name>
    <dbReference type="NCBI Taxonomy" id="2292256"/>
    <lineage>
        <taxon>Bacteria</taxon>
        <taxon>Pseudomonadati</taxon>
        <taxon>Pseudomonadota</taxon>
        <taxon>Alphaproteobacteria</taxon>
        <taxon>Hyphomicrobiales</taxon>
        <taxon>Nitrobacteraceae</taxon>
        <taxon>Undibacter</taxon>
    </lineage>
</organism>
<comment type="caution">
    <text evidence="2">The sequence shown here is derived from an EMBL/GenBank/DDBJ whole genome shotgun (WGS) entry which is preliminary data.</text>
</comment>
<dbReference type="AlphaFoldDB" id="A0A371BD56"/>
<keyword evidence="3" id="KW-1185">Reference proteome</keyword>
<evidence type="ECO:0000256" key="1">
    <source>
        <dbReference type="SAM" id="MobiDB-lite"/>
    </source>
</evidence>
<accession>A0A371BD56</accession>
<evidence type="ECO:0000313" key="2">
    <source>
        <dbReference type="EMBL" id="RDV05504.1"/>
    </source>
</evidence>
<gene>
    <name evidence="2" type="ORF">DXH78_13535</name>
</gene>
<feature type="compositionally biased region" description="Pro residues" evidence="1">
    <location>
        <begin position="264"/>
        <end position="279"/>
    </location>
</feature>
<dbReference type="EMBL" id="QRGO01000001">
    <property type="protein sequence ID" value="RDV05504.1"/>
    <property type="molecule type" value="Genomic_DNA"/>
</dbReference>
<sequence>MLGRVTMSVLFARYATPLAVLLGLGVAAFALAEQMSADRRAAHERAVIARSDELTARAMAPGSALACLDAAAGDTTETACEAAVFGSPQATAAAVAYIGARMALLADGRDMPALAPRLAATRRAIELDRFGIAAQVMSQRDGCSAAQCTGFALVTDSSMLRSNLKARTFDQYVSRHAVHWNAAPAAADKPVASAQPPVQVVPVLPTPAVAASEPRPVSSKYDFPSAASIPPVSIMNAEPALSKEAADARQAVAAQGAALGDRAPPAPPQPERTPVPPRRPQAANEPADIAPVR</sequence>